<feature type="compositionally biased region" description="Basic and acidic residues" evidence="2">
    <location>
        <begin position="929"/>
        <end position="938"/>
    </location>
</feature>
<feature type="compositionally biased region" description="Low complexity" evidence="2">
    <location>
        <begin position="953"/>
        <end position="962"/>
    </location>
</feature>
<protein>
    <recommendedName>
        <fullName evidence="3">DH domain-containing protein</fullName>
    </recommendedName>
</protein>
<keyword evidence="1" id="KW-0175">Coiled coil</keyword>
<dbReference type="CDD" id="cd00160">
    <property type="entry name" value="RhoGEF"/>
    <property type="match status" value="1"/>
</dbReference>
<dbReference type="SMART" id="SM00325">
    <property type="entry name" value="RhoGEF"/>
    <property type="match status" value="1"/>
</dbReference>
<organism evidence="4 5">
    <name type="scientific">Rickenella mellea</name>
    <dbReference type="NCBI Taxonomy" id="50990"/>
    <lineage>
        <taxon>Eukaryota</taxon>
        <taxon>Fungi</taxon>
        <taxon>Dikarya</taxon>
        <taxon>Basidiomycota</taxon>
        <taxon>Agaricomycotina</taxon>
        <taxon>Agaricomycetes</taxon>
        <taxon>Hymenochaetales</taxon>
        <taxon>Rickenellaceae</taxon>
        <taxon>Rickenella</taxon>
    </lineage>
</organism>
<feature type="region of interest" description="Disordered" evidence="2">
    <location>
        <begin position="1"/>
        <end position="28"/>
    </location>
</feature>
<feature type="compositionally biased region" description="Polar residues" evidence="2">
    <location>
        <begin position="1037"/>
        <end position="1047"/>
    </location>
</feature>
<dbReference type="Gene3D" id="1.20.900.10">
    <property type="entry name" value="Dbl homology (DH) domain"/>
    <property type="match status" value="1"/>
</dbReference>
<dbReference type="PANTHER" id="PTHR12673">
    <property type="entry name" value="FACIOGENITAL DYSPLASIA PROTEIN"/>
    <property type="match status" value="1"/>
</dbReference>
<feature type="compositionally biased region" description="Polar residues" evidence="2">
    <location>
        <begin position="1063"/>
        <end position="1074"/>
    </location>
</feature>
<feature type="compositionally biased region" description="Polar residues" evidence="2">
    <location>
        <begin position="1158"/>
        <end position="1169"/>
    </location>
</feature>
<feature type="compositionally biased region" description="Polar residues" evidence="2">
    <location>
        <begin position="89"/>
        <end position="98"/>
    </location>
</feature>
<accession>A0A4V3AZP0</accession>
<dbReference type="GO" id="GO:0005085">
    <property type="term" value="F:guanyl-nucleotide exchange factor activity"/>
    <property type="evidence" value="ECO:0007669"/>
    <property type="project" value="InterPro"/>
</dbReference>
<feature type="compositionally biased region" description="Low complexity" evidence="2">
    <location>
        <begin position="1016"/>
        <end position="1035"/>
    </location>
</feature>
<dbReference type="PANTHER" id="PTHR12673:SF270">
    <property type="entry name" value="FYVE-TYPE DOMAIN-CONTAINING PROTEIN"/>
    <property type="match status" value="1"/>
</dbReference>
<dbReference type="GO" id="GO:0005737">
    <property type="term" value="C:cytoplasm"/>
    <property type="evidence" value="ECO:0007669"/>
    <property type="project" value="TreeGrafter"/>
</dbReference>
<dbReference type="SUPFAM" id="SSF48065">
    <property type="entry name" value="DBL homology domain (DH-domain)"/>
    <property type="match status" value="1"/>
</dbReference>
<reference evidence="4 5" key="1">
    <citation type="submission" date="2018-06" db="EMBL/GenBank/DDBJ databases">
        <title>A transcriptomic atlas of mushroom development highlights an independent origin of complex multicellularity.</title>
        <authorList>
            <consortium name="DOE Joint Genome Institute"/>
            <person name="Krizsan K."/>
            <person name="Almasi E."/>
            <person name="Merenyi Z."/>
            <person name="Sahu N."/>
            <person name="Viragh M."/>
            <person name="Koszo T."/>
            <person name="Mondo S."/>
            <person name="Kiss B."/>
            <person name="Balint B."/>
            <person name="Kues U."/>
            <person name="Barry K."/>
            <person name="Hegedus J.C."/>
            <person name="Henrissat B."/>
            <person name="Johnson J."/>
            <person name="Lipzen A."/>
            <person name="Ohm R."/>
            <person name="Nagy I."/>
            <person name="Pangilinan J."/>
            <person name="Yan J."/>
            <person name="Xiong Y."/>
            <person name="Grigoriev I.V."/>
            <person name="Hibbett D.S."/>
            <person name="Nagy L.G."/>
        </authorList>
    </citation>
    <scope>NUCLEOTIDE SEQUENCE [LARGE SCALE GENOMIC DNA]</scope>
    <source>
        <strain evidence="4 5">SZMC22713</strain>
    </source>
</reference>
<feature type="compositionally biased region" description="Pro residues" evidence="2">
    <location>
        <begin position="889"/>
        <end position="901"/>
    </location>
</feature>
<feature type="coiled-coil region" evidence="1">
    <location>
        <begin position="1191"/>
        <end position="1253"/>
    </location>
</feature>
<dbReference type="InterPro" id="IPR000219">
    <property type="entry name" value="DH_dom"/>
</dbReference>
<dbReference type="EMBL" id="ML170156">
    <property type="protein sequence ID" value="TDL29908.1"/>
    <property type="molecule type" value="Genomic_DNA"/>
</dbReference>
<sequence length="1329" mass="146259">MAISTSPRKIVPLNSGEDFDSRPKPQILSSGSSVTKRAFFCGVVVEGPNDGRELSEDVQDLVASLGDRLPSDIKLDDVTSPHEHLPQPVSKNNLFSGPQTRKKAATDATALTDLIDELVTTERSYVKRIRILKESYADPLRSYARSKDTAIIPAYEAKILFGNIDNLVPVNEAFLHDLELMITPEGHRKVGGIGDVALRHFRDLRAFDCYKQYYIKREEAQNIFKREMSKKSSTGFAAFVERIKYTTSDTKNRIGLRELLMDPVQRIPRYTLLFRTMIKRMHPSDHQRAKLVEAEDLASKIALAETDDQTKRAAIMYCLGASIEGFPPGLISNSRRFIDCIDVEDTFGDTSSSIPSSSSASMTSSGSGFGVLPCTLFLFDDKLLIVKRPPEKSGRALAGLDDIDKFTNGAGFPRGGMKKSGMSCKGVIDVVDMVATDVSGPDMHFYFETPPGDQSERWSGRPFRVLSVAHPPAPINHDPIRTEQDKKRFLENLWDVQARYRTKVGQSVVLCAEDREVESRAGRVTIARTYFNVYQRTSFLKEPKRKTKVVVHIDALGCADPLPFGMNGPPFVVVRVQPMAGELCRYTVSSSDPEDEPEEDIVQTARVPGRIVQTIHQYGLFKFKTGNHSRPTTPTTSIRSRAHIFGLDVISRNLFASKGDLFGNGSLTGHKRSKSSTSRTSTRTDTTIITASDSLLKFSGSQRTGSTAGTSAYAPSVADEEEYVGRSVSRSKKLVKRSKSKSPGPGGYASEEESIAAGRHARSRSRSEERGQKPEYGNFDGLRLDPSELDLTMRLELARRNSRNQHNEHLASNIMEKPIEDTIYEEEPPLPVRPSSRAASSRTERDGNSLRSTTPPRPGSVTPTHASDRTSPHKGRAPSMCSPERRPWGPRPASPLPPTTPELPSMEIEMALETTLANMHGAPPRTPSRRGDERERGRSTRTTGLKRDYTGGSQSVNVQAPVSPSPSPMPRSRRQPFEPRGNTDCTPMKANLTGEDTGASKAGGGVEPLSIKKKTSANAKSPAAATAARKSYARNSLARTSPKSSRPGQARKHEATASVPIDPQSTGTSTSLESSCRAIKRIKLEVTSLPANANASRESDGSGDDQGIRSPRVGARTPQRGSAAIANANAPTKEALQRMEEMRQLIGQRGFASPRSRPLSTANASTSRPASPEKKSGSDVHELVQSITEIADDAERHVEHATRNHESLESELQVFAVAVKDNYVALEKTRTELRGAKRQCELVKNLLADATAENEIMYEAFNEELDGMFNDANLPEDEAWTAMTEDLRKTKETRNNLTNENAQLKRRLQEAEMQRDEWGALLRAHGLIP</sequence>
<proteinExistence type="predicted"/>
<feature type="compositionally biased region" description="Basic residues" evidence="2">
    <location>
        <begin position="729"/>
        <end position="740"/>
    </location>
</feature>
<dbReference type="VEuPathDB" id="FungiDB:BD410DRAFT_811372"/>
<evidence type="ECO:0000313" key="5">
    <source>
        <dbReference type="Proteomes" id="UP000294933"/>
    </source>
</evidence>
<dbReference type="InterPro" id="IPR035899">
    <property type="entry name" value="DBL_dom_sf"/>
</dbReference>
<dbReference type="OrthoDB" id="660555at2759"/>
<evidence type="ECO:0000256" key="1">
    <source>
        <dbReference type="SAM" id="Coils"/>
    </source>
</evidence>
<dbReference type="STRING" id="50990.A0A4V3AZP0"/>
<evidence type="ECO:0000256" key="2">
    <source>
        <dbReference type="SAM" id="MobiDB-lite"/>
    </source>
</evidence>
<name>A0A4V3AZP0_9AGAM</name>
<dbReference type="Proteomes" id="UP000294933">
    <property type="component" value="Unassembled WGS sequence"/>
</dbReference>
<feature type="region of interest" description="Disordered" evidence="2">
    <location>
        <begin position="826"/>
        <end position="1074"/>
    </location>
</feature>
<dbReference type="Pfam" id="PF00621">
    <property type="entry name" value="RhoGEF"/>
    <property type="match status" value="1"/>
</dbReference>
<feature type="region of interest" description="Disordered" evidence="2">
    <location>
        <begin position="1148"/>
        <end position="1181"/>
    </location>
</feature>
<feature type="compositionally biased region" description="Basic and acidic residues" evidence="2">
    <location>
        <begin position="1171"/>
        <end position="1181"/>
    </location>
</feature>
<feature type="region of interest" description="Disordered" evidence="2">
    <location>
        <begin position="1086"/>
        <end position="1135"/>
    </location>
</feature>
<feature type="domain" description="DH" evidence="3">
    <location>
        <begin position="110"/>
        <end position="308"/>
    </location>
</feature>
<dbReference type="InterPro" id="IPR051092">
    <property type="entry name" value="FYVE_RhoGEF_PH"/>
</dbReference>
<feature type="region of interest" description="Disordered" evidence="2">
    <location>
        <begin position="79"/>
        <end position="98"/>
    </location>
</feature>
<evidence type="ECO:0000259" key="3">
    <source>
        <dbReference type="PROSITE" id="PS50010"/>
    </source>
</evidence>
<feature type="region of interest" description="Disordered" evidence="2">
    <location>
        <begin position="699"/>
        <end position="784"/>
    </location>
</feature>
<dbReference type="PROSITE" id="PS50010">
    <property type="entry name" value="DH_2"/>
    <property type="match status" value="1"/>
</dbReference>
<feature type="coiled-coil region" evidence="1">
    <location>
        <begin position="1287"/>
        <end position="1321"/>
    </location>
</feature>
<feature type="compositionally biased region" description="Low complexity" evidence="2">
    <location>
        <begin position="675"/>
        <end position="686"/>
    </location>
</feature>
<feature type="region of interest" description="Disordered" evidence="2">
    <location>
        <begin position="665"/>
        <end position="686"/>
    </location>
</feature>
<keyword evidence="5" id="KW-1185">Reference proteome</keyword>
<feature type="compositionally biased region" description="Polar residues" evidence="2">
    <location>
        <begin position="699"/>
        <end position="710"/>
    </location>
</feature>
<evidence type="ECO:0000313" key="4">
    <source>
        <dbReference type="EMBL" id="TDL29908.1"/>
    </source>
</evidence>
<gene>
    <name evidence="4" type="ORF">BD410DRAFT_811372</name>
</gene>